<dbReference type="Proteomes" id="UP000016933">
    <property type="component" value="Unassembled WGS sequence"/>
</dbReference>
<dbReference type="Gene3D" id="3.40.50.720">
    <property type="entry name" value="NAD(P)-binding Rossmann-like Domain"/>
    <property type="match status" value="1"/>
</dbReference>
<dbReference type="Pfam" id="PF14833">
    <property type="entry name" value="NAD_binding_11"/>
    <property type="match status" value="1"/>
</dbReference>
<proteinExistence type="inferred from homology"/>
<dbReference type="Gene3D" id="1.10.1040.10">
    <property type="entry name" value="N-(1-d-carboxylethyl)-l-norvaline Dehydrogenase, domain 2"/>
    <property type="match status" value="1"/>
</dbReference>
<dbReference type="InterPro" id="IPR006115">
    <property type="entry name" value="6PGDH_NADP-bd"/>
</dbReference>
<dbReference type="GO" id="GO:0008442">
    <property type="term" value="F:3-hydroxyisobutyrate dehydrogenase activity"/>
    <property type="evidence" value="ECO:0007669"/>
    <property type="project" value="UniProtKB-EC"/>
</dbReference>
<dbReference type="SUPFAM" id="SSF51735">
    <property type="entry name" value="NAD(P)-binding Rossmann-fold domains"/>
    <property type="match status" value="1"/>
</dbReference>
<evidence type="ECO:0000256" key="5">
    <source>
        <dbReference type="ARBA" id="ARBA00023002"/>
    </source>
</evidence>
<dbReference type="PIRSF" id="PIRSF000103">
    <property type="entry name" value="HIBADH"/>
    <property type="match status" value="1"/>
</dbReference>
<comment type="catalytic activity">
    <reaction evidence="7">
        <text>3-hydroxy-2-methylpropanoate + NAD(+) = 2-methyl-3-oxopropanoate + NADH + H(+)</text>
        <dbReference type="Rhea" id="RHEA:17681"/>
        <dbReference type="ChEBI" id="CHEBI:11805"/>
        <dbReference type="ChEBI" id="CHEBI:15378"/>
        <dbReference type="ChEBI" id="CHEBI:57540"/>
        <dbReference type="ChEBI" id="CHEBI:57700"/>
        <dbReference type="ChEBI" id="CHEBI:57945"/>
        <dbReference type="EC" id="1.1.1.31"/>
    </reaction>
</comment>
<evidence type="ECO:0000259" key="9">
    <source>
        <dbReference type="Pfam" id="PF03446"/>
    </source>
</evidence>
<dbReference type="InterPro" id="IPR002204">
    <property type="entry name" value="3-OH-isobutyrate_DH-rel_CS"/>
</dbReference>
<evidence type="ECO:0000256" key="4">
    <source>
        <dbReference type="ARBA" id="ARBA00022456"/>
    </source>
</evidence>
<dbReference type="GO" id="GO:0006574">
    <property type="term" value="P:L-valine catabolic process"/>
    <property type="evidence" value="ECO:0007669"/>
    <property type="project" value="TreeGrafter"/>
</dbReference>
<dbReference type="GO" id="GO:0050661">
    <property type="term" value="F:NADP binding"/>
    <property type="evidence" value="ECO:0007669"/>
    <property type="project" value="InterPro"/>
</dbReference>
<name>N1PGF7_DOTSN</name>
<dbReference type="HOGENOM" id="CLU_035117_6_1_1"/>
<comment type="similarity">
    <text evidence="2">Belongs to the HIBADH-related family. 3-hydroxyisobutyrate dehydrogenase subfamily.</text>
</comment>
<feature type="active site" evidence="8">
    <location>
        <position position="211"/>
    </location>
</feature>
<reference evidence="11 12" key="2">
    <citation type="journal article" date="2012" name="PLoS Pathog.">
        <title>Diverse lifestyles and strategies of plant pathogenesis encoded in the genomes of eighteen Dothideomycetes fungi.</title>
        <authorList>
            <person name="Ohm R.A."/>
            <person name="Feau N."/>
            <person name="Henrissat B."/>
            <person name="Schoch C.L."/>
            <person name="Horwitz B.A."/>
            <person name="Barry K.W."/>
            <person name="Condon B.J."/>
            <person name="Copeland A.C."/>
            <person name="Dhillon B."/>
            <person name="Glaser F."/>
            <person name="Hesse C.N."/>
            <person name="Kosti I."/>
            <person name="LaButti K."/>
            <person name="Lindquist E.A."/>
            <person name="Lucas S."/>
            <person name="Salamov A.A."/>
            <person name="Bradshaw R.E."/>
            <person name="Ciuffetti L."/>
            <person name="Hamelin R.C."/>
            <person name="Kema G.H.J."/>
            <person name="Lawrence C."/>
            <person name="Scott J.A."/>
            <person name="Spatafora J.W."/>
            <person name="Turgeon B.G."/>
            <person name="de Wit P.J.G.M."/>
            <person name="Zhong S."/>
            <person name="Goodwin S.B."/>
            <person name="Grigoriev I.V."/>
        </authorList>
    </citation>
    <scope>NUCLEOTIDE SEQUENCE [LARGE SCALE GENOMIC DNA]</scope>
    <source>
        <strain evidence="12">NZE10 / CBS 128990</strain>
    </source>
</reference>
<dbReference type="InterPro" id="IPR013328">
    <property type="entry name" value="6PGD_dom2"/>
</dbReference>
<feature type="domain" description="3-hydroxyisobutyrate dehydrogenase-like NAD-binding" evidence="10">
    <location>
        <begin position="207"/>
        <end position="333"/>
    </location>
</feature>
<dbReference type="FunFam" id="3.40.50.720:FF:000630">
    <property type="entry name" value="3-hydroxyisobutyrate dehydrogenase"/>
    <property type="match status" value="1"/>
</dbReference>
<evidence type="ECO:0000313" key="12">
    <source>
        <dbReference type="Proteomes" id="UP000016933"/>
    </source>
</evidence>
<dbReference type="EC" id="1.1.1.31" evidence="3"/>
<dbReference type="OMA" id="MGKKVWH"/>
<dbReference type="Pfam" id="PF03446">
    <property type="entry name" value="NAD_binding_2"/>
    <property type="match status" value="1"/>
</dbReference>
<organism evidence="11 12">
    <name type="scientific">Dothistroma septosporum (strain NZE10 / CBS 128990)</name>
    <name type="common">Red band needle blight fungus</name>
    <name type="synonym">Mycosphaerella pini</name>
    <dbReference type="NCBI Taxonomy" id="675120"/>
    <lineage>
        <taxon>Eukaryota</taxon>
        <taxon>Fungi</taxon>
        <taxon>Dikarya</taxon>
        <taxon>Ascomycota</taxon>
        <taxon>Pezizomycotina</taxon>
        <taxon>Dothideomycetes</taxon>
        <taxon>Dothideomycetidae</taxon>
        <taxon>Mycosphaerellales</taxon>
        <taxon>Mycosphaerellaceae</taxon>
        <taxon>Dothistroma</taxon>
    </lineage>
</organism>
<dbReference type="InterPro" id="IPR036291">
    <property type="entry name" value="NAD(P)-bd_dom_sf"/>
</dbReference>
<evidence type="ECO:0000313" key="11">
    <source>
        <dbReference type="EMBL" id="EME40630.1"/>
    </source>
</evidence>
<dbReference type="FunFam" id="1.10.1040.10:FF:000006">
    <property type="entry name" value="3-hydroxyisobutyrate dehydrogenase"/>
    <property type="match status" value="1"/>
</dbReference>
<sequence length="346" mass="37239">MMRTTTASVLRKAVAETAARRTFTTQSRLHATYGFIGLGRMGYPMAKNLRTKIPESDELYIHDVNPTILEQFAKEHKGVTIAKDVREVSENSDIILTVLPEPHHVQNVFQQMLKPPTLLSSAPVKSERLFIDCSTIDPRSSKEVANATHSSGQGNFIDAPMSGGVVGASAGKLTFMIGAPDDLVARATEILSMMGKRVVHLGPQTSGLKGKLANNYLLALNNIATCEAMNMGVRWGLDAKALADMINTATGKCWPSEVNNPVPGVIEGSPASKGYEGGFGTALMLKDLKLAMQAATEAEIIPRLGMQAADIYKAVEGDESLKGKDFSVVYRYLGGQDTDKLDGIKV</sequence>
<gene>
    <name evidence="11" type="ORF">DOTSEDRAFT_74245</name>
</gene>
<keyword evidence="4" id="KW-0101">Branched-chain amino acid catabolism</keyword>
<evidence type="ECO:0000256" key="3">
    <source>
        <dbReference type="ARBA" id="ARBA00012991"/>
    </source>
</evidence>
<evidence type="ECO:0000256" key="6">
    <source>
        <dbReference type="ARBA" id="ARBA00023027"/>
    </source>
</evidence>
<dbReference type="STRING" id="675120.N1PGF7"/>
<dbReference type="EMBL" id="KB446543">
    <property type="protein sequence ID" value="EME40630.1"/>
    <property type="molecule type" value="Genomic_DNA"/>
</dbReference>
<dbReference type="InterPro" id="IPR008927">
    <property type="entry name" value="6-PGluconate_DH-like_C_sf"/>
</dbReference>
<evidence type="ECO:0000256" key="2">
    <source>
        <dbReference type="ARBA" id="ARBA00006013"/>
    </source>
</evidence>
<protein>
    <recommendedName>
        <fullName evidence="3">3-hydroxyisobutyrate dehydrogenase</fullName>
        <ecNumber evidence="3">1.1.1.31</ecNumber>
    </recommendedName>
</protein>
<evidence type="ECO:0000256" key="1">
    <source>
        <dbReference type="ARBA" id="ARBA00005109"/>
    </source>
</evidence>
<dbReference type="OrthoDB" id="21615at2759"/>
<dbReference type="GO" id="GO:0005739">
    <property type="term" value="C:mitochondrion"/>
    <property type="evidence" value="ECO:0007669"/>
    <property type="project" value="TreeGrafter"/>
</dbReference>
<dbReference type="GO" id="GO:0051287">
    <property type="term" value="F:NAD binding"/>
    <property type="evidence" value="ECO:0007669"/>
    <property type="project" value="InterPro"/>
</dbReference>
<evidence type="ECO:0000256" key="8">
    <source>
        <dbReference type="PIRSR" id="PIRSR000103-1"/>
    </source>
</evidence>
<dbReference type="PROSITE" id="PS00895">
    <property type="entry name" value="3_HYDROXYISOBUT_DH"/>
    <property type="match status" value="1"/>
</dbReference>
<evidence type="ECO:0000256" key="7">
    <source>
        <dbReference type="ARBA" id="ARBA00049197"/>
    </source>
</evidence>
<keyword evidence="6" id="KW-0520">NAD</keyword>
<reference evidence="12" key="1">
    <citation type="journal article" date="2012" name="PLoS Genet.">
        <title>The genomes of the fungal plant pathogens Cladosporium fulvum and Dothistroma septosporum reveal adaptation to different hosts and lifestyles but also signatures of common ancestry.</title>
        <authorList>
            <person name="de Wit P.J.G.M."/>
            <person name="van der Burgt A."/>
            <person name="Oekmen B."/>
            <person name="Stergiopoulos I."/>
            <person name="Abd-Elsalam K.A."/>
            <person name="Aerts A.L."/>
            <person name="Bahkali A.H."/>
            <person name="Beenen H.G."/>
            <person name="Chettri P."/>
            <person name="Cox M.P."/>
            <person name="Datema E."/>
            <person name="de Vries R.P."/>
            <person name="Dhillon B."/>
            <person name="Ganley A.R."/>
            <person name="Griffiths S.A."/>
            <person name="Guo Y."/>
            <person name="Hamelin R.C."/>
            <person name="Henrissat B."/>
            <person name="Kabir M.S."/>
            <person name="Jashni M.K."/>
            <person name="Kema G."/>
            <person name="Klaubauf S."/>
            <person name="Lapidus A."/>
            <person name="Levasseur A."/>
            <person name="Lindquist E."/>
            <person name="Mehrabi R."/>
            <person name="Ohm R.A."/>
            <person name="Owen T.J."/>
            <person name="Salamov A."/>
            <person name="Schwelm A."/>
            <person name="Schijlen E."/>
            <person name="Sun H."/>
            <person name="van den Burg H.A."/>
            <person name="van Ham R.C.H.J."/>
            <person name="Zhang S."/>
            <person name="Goodwin S.B."/>
            <person name="Grigoriev I.V."/>
            <person name="Collemare J."/>
            <person name="Bradshaw R.E."/>
        </authorList>
    </citation>
    <scope>NUCLEOTIDE SEQUENCE [LARGE SCALE GENOMIC DNA]</scope>
    <source>
        <strain evidence="12">NZE10 / CBS 128990</strain>
    </source>
</reference>
<dbReference type="AlphaFoldDB" id="N1PGF7"/>
<evidence type="ECO:0000259" key="10">
    <source>
        <dbReference type="Pfam" id="PF14833"/>
    </source>
</evidence>
<comment type="pathway">
    <text evidence="1">Amino-acid degradation; L-valine degradation.</text>
</comment>
<feature type="domain" description="6-phosphogluconate dehydrogenase NADP-binding" evidence="9">
    <location>
        <begin position="33"/>
        <end position="202"/>
    </location>
</feature>
<dbReference type="InterPro" id="IPR015815">
    <property type="entry name" value="HIBADH-related"/>
</dbReference>
<keyword evidence="5" id="KW-0560">Oxidoreductase</keyword>
<dbReference type="InterPro" id="IPR029154">
    <property type="entry name" value="HIBADH-like_NADP-bd"/>
</dbReference>
<dbReference type="eggNOG" id="KOG0409">
    <property type="taxonomic scope" value="Eukaryota"/>
</dbReference>
<dbReference type="PANTHER" id="PTHR22981">
    <property type="entry name" value="3-HYDROXYISOBUTYRATE DEHYDROGENASE-RELATED"/>
    <property type="match status" value="1"/>
</dbReference>
<dbReference type="SUPFAM" id="SSF48179">
    <property type="entry name" value="6-phosphogluconate dehydrogenase C-terminal domain-like"/>
    <property type="match status" value="1"/>
</dbReference>
<dbReference type="PANTHER" id="PTHR22981:SF7">
    <property type="entry name" value="3-HYDROXYISOBUTYRATE DEHYDROGENASE, MITOCHONDRIAL"/>
    <property type="match status" value="1"/>
</dbReference>
<keyword evidence="12" id="KW-1185">Reference proteome</keyword>
<accession>N1PGF7</accession>